<dbReference type="Pfam" id="PF22680">
    <property type="entry name" value="Glyco_hydro_123_N_2"/>
    <property type="match status" value="1"/>
</dbReference>
<proteinExistence type="predicted"/>
<gene>
    <name evidence="3" type="ORF">DW921_11160</name>
</gene>
<evidence type="ECO:0000259" key="2">
    <source>
        <dbReference type="Pfam" id="PF22680"/>
    </source>
</evidence>
<dbReference type="EMBL" id="QSFT01000026">
    <property type="protein sequence ID" value="RHA74156.1"/>
    <property type="molecule type" value="Genomic_DNA"/>
</dbReference>
<feature type="domain" description="Glycoside hydrolase 123 N-terminal" evidence="2">
    <location>
        <begin position="56"/>
        <end position="165"/>
    </location>
</feature>
<feature type="domain" description="Glycoside hydrolase 123 catalytic" evidence="1">
    <location>
        <begin position="214"/>
        <end position="523"/>
    </location>
</feature>
<accession>A0A413SXJ3</accession>
<sequence>MKKFWIGTFMLVCWITSHLNAQEVTDLITFKQVDPFLKVLRESNFFPEFTDTVEVAKGENATFQFAVRSGLPLKDLQFDVTAFRSGQGASMNVSRKGFVNYVKEGRLTPELANDAILSLSRYYPDPICEEQNWSVERDLTQPMWVTLPVPVDAKEGCYRAEVTLKGLAGNKPFSFTREIYVKVYPVTIEKPSLWVTNWFTTADDKMKVFNGGKDVEPYSAEYWKMVGELASKLHECYTNVILVSPLQHIEFSEKSGKYSFDYKNFDRFIDVFRQAGALKMIEGGHIAARAGNWDSNFEAYVPEVDKDGNKKLVQYPINSEKASNFYRQFLPSLMSHLQKRGLKDIYVQHIADEPIESNFKSYVEIARFVKDICPDLRIIEACHTHNLENTVDIWVPQLNFYKDGYSFYQERQKAGDEVWFYTCLAPQGNFANRFLELPSIKTRLIHWLNFRYGATGYLHWGFNFWKENSDPYGETTTMNLESGNTLPGGDSWIVYPKNGKLYSSIRLEAMRDGIADYTLLQMLAQKEPDLAKELCRQVVFHWTLYDTDGDHFRAIRHQILEKLSEK</sequence>
<dbReference type="RefSeq" id="WP_008141178.1">
    <property type="nucleotide sequence ID" value="NZ_CABJGD010000026.1"/>
</dbReference>
<dbReference type="InterPro" id="IPR025150">
    <property type="entry name" value="GH123_cat"/>
</dbReference>
<evidence type="ECO:0000313" key="3">
    <source>
        <dbReference type="EMBL" id="RHA74156.1"/>
    </source>
</evidence>
<dbReference type="GeneID" id="78403576"/>
<evidence type="ECO:0000313" key="4">
    <source>
        <dbReference type="Proteomes" id="UP000283855"/>
    </source>
</evidence>
<name>A0A413SXJ3_9BACT</name>
<reference evidence="3 4" key="1">
    <citation type="submission" date="2018-08" db="EMBL/GenBank/DDBJ databases">
        <title>A genome reference for cultivated species of the human gut microbiota.</title>
        <authorList>
            <person name="Zou Y."/>
            <person name="Xue W."/>
            <person name="Luo G."/>
        </authorList>
    </citation>
    <scope>NUCLEOTIDE SEQUENCE [LARGE SCALE GENOMIC DNA]</scope>
    <source>
        <strain evidence="3 4">AM42-38</strain>
    </source>
</reference>
<evidence type="ECO:0000259" key="1">
    <source>
        <dbReference type="Pfam" id="PF13320"/>
    </source>
</evidence>
<dbReference type="InterPro" id="IPR053850">
    <property type="entry name" value="Glyco_hydro_123_N_2"/>
</dbReference>
<dbReference type="Pfam" id="PF13320">
    <property type="entry name" value="GH123_cat"/>
    <property type="match status" value="1"/>
</dbReference>
<protein>
    <submittedName>
        <fullName evidence="3">DUF4091 domain-containing protein</fullName>
    </submittedName>
</protein>
<comment type="caution">
    <text evidence="3">The sequence shown here is derived from an EMBL/GenBank/DDBJ whole genome shotgun (WGS) entry which is preliminary data.</text>
</comment>
<dbReference type="Proteomes" id="UP000283855">
    <property type="component" value="Unassembled WGS sequence"/>
</dbReference>
<organism evidence="3 4">
    <name type="scientific">Phocaeicola coprophilus</name>
    <dbReference type="NCBI Taxonomy" id="387090"/>
    <lineage>
        <taxon>Bacteria</taxon>
        <taxon>Pseudomonadati</taxon>
        <taxon>Bacteroidota</taxon>
        <taxon>Bacteroidia</taxon>
        <taxon>Bacteroidales</taxon>
        <taxon>Bacteroidaceae</taxon>
        <taxon>Phocaeicola</taxon>
    </lineage>
</organism>
<dbReference type="AlphaFoldDB" id="A0A413SXJ3"/>